<comment type="caution">
    <text evidence="7">The sequence shown here is derived from an EMBL/GenBank/DDBJ whole genome shotgun (WGS) entry which is preliminary data.</text>
</comment>
<feature type="transmembrane region" description="Helical" evidence="5">
    <location>
        <begin position="21"/>
        <end position="37"/>
    </location>
</feature>
<dbReference type="PANTHER" id="PTHR23241:SF102">
    <property type="entry name" value="LD23009P"/>
    <property type="match status" value="1"/>
</dbReference>
<dbReference type="Pfam" id="PF13664">
    <property type="entry name" value="DUF4149"/>
    <property type="match status" value="1"/>
</dbReference>
<keyword evidence="2 5" id="KW-0812">Transmembrane</keyword>
<comment type="subcellular location">
    <subcellularLocation>
        <location evidence="1">Membrane</location>
    </subcellularLocation>
</comment>
<dbReference type="InterPro" id="IPR025423">
    <property type="entry name" value="TMEM205-like"/>
</dbReference>
<feature type="transmembrane region" description="Helical" evidence="5">
    <location>
        <begin position="43"/>
        <end position="59"/>
    </location>
</feature>
<organism evidence="7 8">
    <name type="scientific">Ostreobium quekettii</name>
    <dbReference type="NCBI Taxonomy" id="121088"/>
    <lineage>
        <taxon>Eukaryota</taxon>
        <taxon>Viridiplantae</taxon>
        <taxon>Chlorophyta</taxon>
        <taxon>core chlorophytes</taxon>
        <taxon>Ulvophyceae</taxon>
        <taxon>TCBD clade</taxon>
        <taxon>Bryopsidales</taxon>
        <taxon>Ostreobineae</taxon>
        <taxon>Ostreobiaceae</taxon>
        <taxon>Ostreobium</taxon>
    </lineage>
</organism>
<evidence type="ECO:0000259" key="6">
    <source>
        <dbReference type="Pfam" id="PF13664"/>
    </source>
</evidence>
<keyword evidence="3 5" id="KW-1133">Transmembrane helix</keyword>
<keyword evidence="4 5" id="KW-0472">Membrane</keyword>
<dbReference type="OrthoDB" id="1641132at2759"/>
<dbReference type="Proteomes" id="UP000708148">
    <property type="component" value="Unassembled WGS sequence"/>
</dbReference>
<dbReference type="EMBL" id="CAJHUC010001691">
    <property type="protein sequence ID" value="CAD7702034.1"/>
    <property type="molecule type" value="Genomic_DNA"/>
</dbReference>
<evidence type="ECO:0000256" key="5">
    <source>
        <dbReference type="SAM" id="Phobius"/>
    </source>
</evidence>
<accession>A0A8S1J7Z9</accession>
<feature type="domain" description="TMEM205-like" evidence="6">
    <location>
        <begin position="1"/>
        <end position="71"/>
    </location>
</feature>
<evidence type="ECO:0000256" key="1">
    <source>
        <dbReference type="ARBA" id="ARBA00004370"/>
    </source>
</evidence>
<dbReference type="PANTHER" id="PTHR23241">
    <property type="entry name" value="LATE EMBRYOGENESIS ABUNDANT PLANTS LEA-RELATED"/>
    <property type="match status" value="1"/>
</dbReference>
<reference evidence="7" key="1">
    <citation type="submission" date="2020-12" db="EMBL/GenBank/DDBJ databases">
        <authorList>
            <person name="Iha C."/>
        </authorList>
    </citation>
    <scope>NUCLEOTIDE SEQUENCE</scope>
</reference>
<evidence type="ECO:0000313" key="7">
    <source>
        <dbReference type="EMBL" id="CAD7702034.1"/>
    </source>
</evidence>
<evidence type="ECO:0000256" key="2">
    <source>
        <dbReference type="ARBA" id="ARBA00022692"/>
    </source>
</evidence>
<name>A0A8S1J7Z9_9CHLO</name>
<sequence length="130" mass="14520">MFKNMRRQDFGRIQAKLFPKYFSLAAAAITILLNTVQFASRPWLLYAALAATLGNWLVIEPKASTILMERYDLENSGADDEATKDRIQTLYKTFSKMHGMSSLLNLVALCGAVGHAWFLANGMNLTMLAL</sequence>
<proteinExistence type="predicted"/>
<dbReference type="AlphaFoldDB" id="A0A8S1J7Z9"/>
<protein>
    <recommendedName>
        <fullName evidence="6">TMEM205-like domain-containing protein</fullName>
    </recommendedName>
</protein>
<evidence type="ECO:0000256" key="3">
    <source>
        <dbReference type="ARBA" id="ARBA00022989"/>
    </source>
</evidence>
<dbReference type="InterPro" id="IPR053009">
    <property type="entry name" value="Xanthocillin_Biosynth-Assoc"/>
</dbReference>
<dbReference type="GO" id="GO:0016020">
    <property type="term" value="C:membrane"/>
    <property type="evidence" value="ECO:0007669"/>
    <property type="project" value="UniProtKB-SubCell"/>
</dbReference>
<evidence type="ECO:0000256" key="4">
    <source>
        <dbReference type="ARBA" id="ARBA00023136"/>
    </source>
</evidence>
<feature type="transmembrane region" description="Helical" evidence="5">
    <location>
        <begin position="102"/>
        <end position="120"/>
    </location>
</feature>
<keyword evidence="8" id="KW-1185">Reference proteome</keyword>
<gene>
    <name evidence="7" type="ORF">OSTQU699_LOCUS7391</name>
</gene>
<evidence type="ECO:0000313" key="8">
    <source>
        <dbReference type="Proteomes" id="UP000708148"/>
    </source>
</evidence>